<keyword evidence="1" id="KW-1133">Transmembrane helix</keyword>
<dbReference type="EMBL" id="HG994363">
    <property type="protein sequence ID" value="CAF2039865.1"/>
    <property type="molecule type" value="Genomic_DNA"/>
</dbReference>
<name>A0A816NTX9_BRANA</name>
<protein>
    <submittedName>
        <fullName evidence="2">(rape) hypothetical protein</fullName>
    </submittedName>
</protein>
<proteinExistence type="predicted"/>
<organism evidence="2">
    <name type="scientific">Brassica napus</name>
    <name type="common">Rape</name>
    <dbReference type="NCBI Taxonomy" id="3708"/>
    <lineage>
        <taxon>Eukaryota</taxon>
        <taxon>Viridiplantae</taxon>
        <taxon>Streptophyta</taxon>
        <taxon>Embryophyta</taxon>
        <taxon>Tracheophyta</taxon>
        <taxon>Spermatophyta</taxon>
        <taxon>Magnoliopsida</taxon>
        <taxon>eudicotyledons</taxon>
        <taxon>Gunneridae</taxon>
        <taxon>Pentapetalae</taxon>
        <taxon>rosids</taxon>
        <taxon>malvids</taxon>
        <taxon>Brassicales</taxon>
        <taxon>Brassicaceae</taxon>
        <taxon>Brassiceae</taxon>
        <taxon>Brassica</taxon>
    </lineage>
</organism>
<sequence length="36" mass="4586">MWSLERFLTIYDFRLFVLSFITLLERGFIYSLWFYV</sequence>
<dbReference type="Proteomes" id="UP001295469">
    <property type="component" value="Chromosome A09"/>
</dbReference>
<accession>A0A816NTX9</accession>
<evidence type="ECO:0000256" key="1">
    <source>
        <dbReference type="SAM" id="Phobius"/>
    </source>
</evidence>
<keyword evidence="1" id="KW-0812">Transmembrane</keyword>
<evidence type="ECO:0000313" key="2">
    <source>
        <dbReference type="EMBL" id="CAF2039865.1"/>
    </source>
</evidence>
<reference evidence="2" key="1">
    <citation type="submission" date="2021-01" db="EMBL/GenBank/DDBJ databases">
        <authorList>
            <consortium name="Genoscope - CEA"/>
            <person name="William W."/>
        </authorList>
    </citation>
    <scope>NUCLEOTIDE SEQUENCE</scope>
</reference>
<keyword evidence="1" id="KW-0472">Membrane</keyword>
<dbReference type="AlphaFoldDB" id="A0A816NTX9"/>
<feature type="transmembrane region" description="Helical" evidence="1">
    <location>
        <begin position="12"/>
        <end position="35"/>
    </location>
</feature>
<gene>
    <name evidence="2" type="ORF">DARMORV10_A09P15800.1</name>
</gene>